<name>A0A934JTH7_9BACT</name>
<sequence>MANRPAPPVALDDDQRNALTTWARSRALPQRQVLRARIILLAAEGVSHAAIAAQLGCSEPTVRLWRQRFTDAGIVGLEEDAPGRGRPATYDQRLVAKVITVTLGKPPRGETHWSSRAVAGRVGVSKSTVLRIWQDQDLQPHRTRGFKFSTDPDLEQKVTDVVGLYLHPPEKAVVLCVDEKSQIQALDRTQPLLPLRRGQVERRTHDYVRHGTATLFAALDIATGEVTGRCYARHRHQEFLRFLDLINTRYPDVDLHIVLDNNRTHKHAVVRDWLEHHPRFHLHFTPTSASWMNQVETWFSIVHRKAVRRGVFRSVAHLKDAINRFLDAWNVNKHPFAWVKSAEEILRHAKPKAISGPAH</sequence>
<dbReference type="Pfam" id="PF13358">
    <property type="entry name" value="DDE_3"/>
    <property type="match status" value="1"/>
</dbReference>
<dbReference type="AlphaFoldDB" id="A0A934JTH7"/>
<dbReference type="Gene3D" id="3.30.420.10">
    <property type="entry name" value="Ribonuclease H-like superfamily/Ribonuclease H"/>
    <property type="match status" value="1"/>
</dbReference>
<comment type="caution">
    <text evidence="2">The sequence shown here is derived from an EMBL/GenBank/DDBJ whole genome shotgun (WGS) entry which is preliminary data.</text>
</comment>
<dbReference type="RefSeq" id="WP_337312516.1">
    <property type="nucleotide sequence ID" value="NZ_JAEKNS010000117.1"/>
</dbReference>
<dbReference type="Gene3D" id="1.10.10.10">
    <property type="entry name" value="Winged helix-like DNA-binding domain superfamily/Winged helix DNA-binding domain"/>
    <property type="match status" value="1"/>
</dbReference>
<evidence type="ECO:0000313" key="3">
    <source>
        <dbReference type="Proteomes" id="UP000606991"/>
    </source>
</evidence>
<dbReference type="InterPro" id="IPR009057">
    <property type="entry name" value="Homeodomain-like_sf"/>
</dbReference>
<evidence type="ECO:0000259" key="1">
    <source>
        <dbReference type="Pfam" id="PF13358"/>
    </source>
</evidence>
<dbReference type="PANTHER" id="PTHR30347:SF1">
    <property type="entry name" value="MECHANOSENSITIVE CHANNEL MSCK"/>
    <property type="match status" value="1"/>
</dbReference>
<evidence type="ECO:0000313" key="2">
    <source>
        <dbReference type="EMBL" id="MBJ7595421.1"/>
    </source>
</evidence>
<dbReference type="InterPro" id="IPR012337">
    <property type="entry name" value="RNaseH-like_sf"/>
</dbReference>
<feature type="domain" description="Tc1-like transposase DDE" evidence="1">
    <location>
        <begin position="174"/>
        <end position="318"/>
    </location>
</feature>
<dbReference type="PANTHER" id="PTHR30347">
    <property type="entry name" value="POTASSIUM CHANNEL RELATED"/>
    <property type="match status" value="1"/>
</dbReference>
<reference evidence="2 3" key="1">
    <citation type="submission" date="2020-10" db="EMBL/GenBank/DDBJ databases">
        <title>Ca. Dormibacterota MAGs.</title>
        <authorList>
            <person name="Montgomery K."/>
        </authorList>
    </citation>
    <scope>NUCLEOTIDE SEQUENCE [LARGE SCALE GENOMIC DNA]</scope>
    <source>
        <strain evidence="2">SC8812_S17_18</strain>
    </source>
</reference>
<accession>A0A934JTH7</accession>
<dbReference type="InterPro" id="IPR047655">
    <property type="entry name" value="Transpos_IS630-like"/>
</dbReference>
<dbReference type="InterPro" id="IPR036397">
    <property type="entry name" value="RNaseH_sf"/>
</dbReference>
<dbReference type="SUPFAM" id="SSF53098">
    <property type="entry name" value="Ribonuclease H-like"/>
    <property type="match status" value="1"/>
</dbReference>
<gene>
    <name evidence="2" type="ORF">JF886_11290</name>
</gene>
<dbReference type="NCBIfam" id="NF033545">
    <property type="entry name" value="transpos_IS630"/>
    <property type="match status" value="1"/>
</dbReference>
<dbReference type="Proteomes" id="UP000606991">
    <property type="component" value="Unassembled WGS sequence"/>
</dbReference>
<dbReference type="InterPro" id="IPR052702">
    <property type="entry name" value="MscS-like_channel"/>
</dbReference>
<dbReference type="SUPFAM" id="SSF46689">
    <property type="entry name" value="Homeodomain-like"/>
    <property type="match status" value="1"/>
</dbReference>
<protein>
    <submittedName>
        <fullName evidence="2">IS630 family transposase</fullName>
    </submittedName>
</protein>
<proteinExistence type="predicted"/>
<dbReference type="GO" id="GO:0003676">
    <property type="term" value="F:nucleic acid binding"/>
    <property type="evidence" value="ECO:0007669"/>
    <property type="project" value="InterPro"/>
</dbReference>
<dbReference type="InterPro" id="IPR038717">
    <property type="entry name" value="Tc1-like_DDE_dom"/>
</dbReference>
<organism evidence="2 3">
    <name type="scientific">Candidatus Aeolococcus gillhamiae</name>
    <dbReference type="NCBI Taxonomy" id="3127015"/>
    <lineage>
        <taxon>Bacteria</taxon>
        <taxon>Bacillati</taxon>
        <taxon>Candidatus Dormiibacterota</taxon>
        <taxon>Candidatus Dormibacteria</taxon>
        <taxon>Candidatus Aeolococcales</taxon>
        <taxon>Candidatus Aeolococcaceae</taxon>
        <taxon>Candidatus Aeolococcus</taxon>
    </lineage>
</organism>
<dbReference type="Pfam" id="PF13384">
    <property type="entry name" value="HTH_23"/>
    <property type="match status" value="1"/>
</dbReference>
<dbReference type="EMBL" id="JAEKNS010000117">
    <property type="protein sequence ID" value="MBJ7595421.1"/>
    <property type="molecule type" value="Genomic_DNA"/>
</dbReference>
<dbReference type="InterPro" id="IPR036388">
    <property type="entry name" value="WH-like_DNA-bd_sf"/>
</dbReference>